<sequence>MSRISNGLQKQMLRPAITATIVGFSFLLFSQPARAEAIRPTIPLQILSSAQILINHMGAEPWRYGGASPDGKNSVVVGLRRNGEHGIMGEYALLDHDLRPLAFGSLNGTFDMPTAAGTSVHCQMTVPLMDRTLTLEGTCSSVTLGGTITTRRTPIQLTAQLNNFLSPDMSTSQYWLTAAGFSEAFHKE</sequence>
<gene>
    <name evidence="1" type="ORF">GOB93_00355</name>
</gene>
<dbReference type="Proteomes" id="UP000635278">
    <property type="component" value="Unassembled WGS sequence"/>
</dbReference>
<dbReference type="EMBL" id="WOTB01000001">
    <property type="protein sequence ID" value="NHN83101.1"/>
    <property type="molecule type" value="Genomic_DNA"/>
</dbReference>
<comment type="caution">
    <text evidence="1">The sequence shown here is derived from an EMBL/GenBank/DDBJ whole genome shotgun (WGS) entry which is preliminary data.</text>
</comment>
<name>A0ABX0JGV8_9PROT</name>
<proteinExistence type="predicted"/>
<protein>
    <submittedName>
        <fullName evidence="1">Uncharacterized protein</fullName>
    </submittedName>
</protein>
<dbReference type="RefSeq" id="WP_173581626.1">
    <property type="nucleotide sequence ID" value="NZ_WOTB01000001.1"/>
</dbReference>
<keyword evidence="2" id="KW-1185">Reference proteome</keyword>
<reference evidence="1 2" key="1">
    <citation type="journal article" date="2020" name="Int. J. Syst. Evol. Microbiol.">
        <title>Novel acetic acid bacteria from cider fermentations: Acetobacter conturbans sp. nov. and Acetobacter fallax sp. nov.</title>
        <authorList>
            <person name="Sombolestani A.S."/>
            <person name="Cleenwerck I."/>
            <person name="Cnockaert M."/>
            <person name="Borremans W."/>
            <person name="Wieme A.D."/>
            <person name="De Vuyst L."/>
            <person name="Vandamme P."/>
        </authorList>
    </citation>
    <scope>NUCLEOTIDE SEQUENCE [LARGE SCALE GENOMIC DNA]</scope>
    <source>
        <strain evidence="1 2">LMG 30640</strain>
    </source>
</reference>
<evidence type="ECO:0000313" key="2">
    <source>
        <dbReference type="Proteomes" id="UP000635278"/>
    </source>
</evidence>
<accession>A0ABX0JGV8</accession>
<organism evidence="1 2">
    <name type="scientific">Acetobacter musti</name>
    <dbReference type="NCBI Taxonomy" id="864732"/>
    <lineage>
        <taxon>Bacteria</taxon>
        <taxon>Pseudomonadati</taxon>
        <taxon>Pseudomonadota</taxon>
        <taxon>Alphaproteobacteria</taxon>
        <taxon>Acetobacterales</taxon>
        <taxon>Acetobacteraceae</taxon>
        <taxon>Acetobacter</taxon>
    </lineage>
</organism>
<evidence type="ECO:0000313" key="1">
    <source>
        <dbReference type="EMBL" id="NHN83101.1"/>
    </source>
</evidence>